<dbReference type="AlphaFoldDB" id="A0A498HIJ8"/>
<dbReference type="Proteomes" id="UP000290289">
    <property type="component" value="Chromosome 16"/>
</dbReference>
<name>A0A498HIJ8_MALDO</name>
<comment type="caution">
    <text evidence="2">The sequence shown here is derived from an EMBL/GenBank/DDBJ whole genome shotgun (WGS) entry which is preliminary data.</text>
</comment>
<organism evidence="2 3">
    <name type="scientific">Malus domestica</name>
    <name type="common">Apple</name>
    <name type="synonym">Pyrus malus</name>
    <dbReference type="NCBI Taxonomy" id="3750"/>
    <lineage>
        <taxon>Eukaryota</taxon>
        <taxon>Viridiplantae</taxon>
        <taxon>Streptophyta</taxon>
        <taxon>Embryophyta</taxon>
        <taxon>Tracheophyta</taxon>
        <taxon>Spermatophyta</taxon>
        <taxon>Magnoliopsida</taxon>
        <taxon>eudicotyledons</taxon>
        <taxon>Gunneridae</taxon>
        <taxon>Pentapetalae</taxon>
        <taxon>rosids</taxon>
        <taxon>fabids</taxon>
        <taxon>Rosales</taxon>
        <taxon>Rosaceae</taxon>
        <taxon>Amygdaloideae</taxon>
        <taxon>Maleae</taxon>
        <taxon>Malus</taxon>
    </lineage>
</organism>
<feature type="region of interest" description="Disordered" evidence="1">
    <location>
        <begin position="287"/>
        <end position="308"/>
    </location>
</feature>
<evidence type="ECO:0000313" key="2">
    <source>
        <dbReference type="EMBL" id="RXH70819.1"/>
    </source>
</evidence>
<accession>A0A498HIJ8</accession>
<proteinExistence type="predicted"/>
<keyword evidence="3" id="KW-1185">Reference proteome</keyword>
<protein>
    <submittedName>
        <fullName evidence="2">Uncharacterized protein</fullName>
    </submittedName>
</protein>
<evidence type="ECO:0000256" key="1">
    <source>
        <dbReference type="SAM" id="MobiDB-lite"/>
    </source>
</evidence>
<reference evidence="2 3" key="1">
    <citation type="submission" date="2018-10" db="EMBL/GenBank/DDBJ databases">
        <title>A high-quality apple genome assembly.</title>
        <authorList>
            <person name="Hu J."/>
        </authorList>
    </citation>
    <scope>NUCLEOTIDE SEQUENCE [LARGE SCALE GENOMIC DNA]</scope>
    <source>
        <strain evidence="3">cv. HFTH1</strain>
        <tissue evidence="2">Young leaf</tissue>
    </source>
</reference>
<evidence type="ECO:0000313" key="3">
    <source>
        <dbReference type="Proteomes" id="UP000290289"/>
    </source>
</evidence>
<dbReference type="EMBL" id="RDQH01000342">
    <property type="protein sequence ID" value="RXH70819.1"/>
    <property type="molecule type" value="Genomic_DNA"/>
</dbReference>
<sequence>MLVRKAIQIVSETMAAVEKVIRTISEAEAVVGKGSGDVEDMFVNDVGGCNSSSVNVLLPALSSDKSLVMPEGFKFAMTIRLGYLAPKCMFPGEASNTAFSWVKLHAQLNELLGLNQVANASRASNHPIFGNTNILIGVPGATMEFAVPLEFNLIPGGPPLWVSLAEKGYYGFKPTFNVPQELTVEDKLSKLLELTDLYIEITNEGFLIQALNYGKSFNDQEEIGAGIEEQSATHSRPGEKAAYVDLIIPPEPSATHVHVPPKPFPQSLQEDMSVHMLGGVHTNSTTNMLHDQLSNTPLETGQMTTNTI</sequence>
<gene>
    <name evidence="2" type="ORF">DVH24_015441</name>
</gene>